<comment type="caution">
    <text evidence="2">The sequence shown here is derived from an EMBL/GenBank/DDBJ whole genome shotgun (WGS) entry which is preliminary data.</text>
</comment>
<keyword evidence="1" id="KW-1133">Transmembrane helix</keyword>
<feature type="transmembrane region" description="Helical" evidence="1">
    <location>
        <begin position="107"/>
        <end position="135"/>
    </location>
</feature>
<accession>I4EDY9</accession>
<keyword evidence="1" id="KW-0472">Membrane</keyword>
<feature type="transmembrane region" description="Helical" evidence="1">
    <location>
        <begin position="198"/>
        <end position="219"/>
    </location>
</feature>
<evidence type="ECO:0000256" key="1">
    <source>
        <dbReference type="SAM" id="Phobius"/>
    </source>
</evidence>
<dbReference type="RefSeq" id="WP_008475438.1">
    <property type="nucleotide sequence ID" value="NZ_CAGS01000074.1"/>
</dbReference>
<feature type="transmembrane region" description="Helical" evidence="1">
    <location>
        <begin position="147"/>
        <end position="164"/>
    </location>
</feature>
<name>I4EDY9_9BACT</name>
<proteinExistence type="predicted"/>
<feature type="transmembrane region" description="Helical" evidence="1">
    <location>
        <begin position="25"/>
        <end position="44"/>
    </location>
</feature>
<feature type="transmembrane region" description="Helical" evidence="1">
    <location>
        <begin position="170"/>
        <end position="191"/>
    </location>
</feature>
<feature type="transmembrane region" description="Helical" evidence="1">
    <location>
        <begin position="80"/>
        <end position="101"/>
    </location>
</feature>
<dbReference type="AlphaFoldDB" id="I4EDY9"/>
<evidence type="ECO:0000313" key="2">
    <source>
        <dbReference type="EMBL" id="CCF82901.1"/>
    </source>
</evidence>
<keyword evidence="3" id="KW-1185">Reference proteome</keyword>
<gene>
    <name evidence="2" type="ORF">NITHO_1650020</name>
</gene>
<dbReference type="EMBL" id="CAGS01000074">
    <property type="protein sequence ID" value="CCF82901.1"/>
    <property type="molecule type" value="Genomic_DNA"/>
</dbReference>
<keyword evidence="1" id="KW-0812">Transmembrane</keyword>
<reference evidence="2 3" key="1">
    <citation type="journal article" date="2012" name="ISME J.">
        <title>Nitrification expanded: discovery, physiology and genomics of a nitrite-oxidizing bacterium from the phylum Chloroflexi.</title>
        <authorList>
            <person name="Sorokin D.Y."/>
            <person name="Lucker S."/>
            <person name="Vejmelkova D."/>
            <person name="Kostrikina N.A."/>
            <person name="Kleerebezem R."/>
            <person name="Rijpstra W.I."/>
            <person name="Damste J.S."/>
            <person name="Le Paslier D."/>
            <person name="Muyzer G."/>
            <person name="Wagner M."/>
            <person name="van Loosdrecht M.C."/>
            <person name="Daims H."/>
        </authorList>
    </citation>
    <scope>NUCLEOTIDE SEQUENCE [LARGE SCALE GENOMIC DNA]</scope>
    <source>
        <strain evidence="3">none</strain>
    </source>
</reference>
<feature type="transmembrane region" description="Helical" evidence="1">
    <location>
        <begin position="50"/>
        <end position="68"/>
    </location>
</feature>
<protein>
    <submittedName>
        <fullName evidence="2">Uncharacterized protein</fullName>
    </submittedName>
</protein>
<evidence type="ECO:0000313" key="3">
    <source>
        <dbReference type="Proteomes" id="UP000004221"/>
    </source>
</evidence>
<dbReference type="Proteomes" id="UP000004221">
    <property type="component" value="Unassembled WGS sequence"/>
</dbReference>
<sequence>MAQQKHQAAEAAEAHEEELARRWPWLLPLAAGIFFGAAVFEVFPDALERSGAAAWLWAIIGLVAFIIVRDGLDYLGRHGLAWVATLGIWMHSFLEGAVTAAGYGVSLLVGLLVTTGLILHLIPELGAIIVLLTAAGLTLRDAVIRDAITYVFLLVGFLVVYFFLPGLSPQVLGAALGFGAGGFLYLAYLSWREQHWTLLPSLLIAAAGAILILAVRVIAG</sequence>
<organism evidence="2 3">
    <name type="scientific">Nitrolancea hollandica Lb</name>
    <dbReference type="NCBI Taxonomy" id="1129897"/>
    <lineage>
        <taxon>Bacteria</taxon>
        <taxon>Pseudomonadati</taxon>
        <taxon>Thermomicrobiota</taxon>
        <taxon>Thermomicrobia</taxon>
        <taxon>Sphaerobacterales</taxon>
        <taxon>Sphaerobacterineae</taxon>
        <taxon>Sphaerobacteraceae</taxon>
        <taxon>Nitrolancea</taxon>
    </lineage>
</organism>